<dbReference type="GO" id="GO:0000150">
    <property type="term" value="F:DNA strand exchange activity"/>
    <property type="evidence" value="ECO:0007669"/>
    <property type="project" value="InterPro"/>
</dbReference>
<dbReference type="Proteomes" id="UP000235589">
    <property type="component" value="Chromosome"/>
</dbReference>
<dbReference type="CDD" id="cd00338">
    <property type="entry name" value="Ser_Recombinase"/>
    <property type="match status" value="1"/>
</dbReference>
<evidence type="ECO:0000313" key="3">
    <source>
        <dbReference type="Proteomes" id="UP000235589"/>
    </source>
</evidence>
<dbReference type="RefSeq" id="WP_102365004.1">
    <property type="nucleotide sequence ID" value="NZ_CP020991.1"/>
</dbReference>
<feature type="domain" description="Resolvase/invertase-type recombinase catalytic" evidence="1">
    <location>
        <begin position="8"/>
        <end position="130"/>
    </location>
</feature>
<dbReference type="GeneID" id="98061965"/>
<protein>
    <submittedName>
        <fullName evidence="2">Resolvase domain-containing protein</fullName>
    </submittedName>
</protein>
<dbReference type="PANTHER" id="PTHR30461">
    <property type="entry name" value="DNA-INVERTASE FROM LAMBDOID PROPHAGE"/>
    <property type="match status" value="1"/>
</dbReference>
<organism evidence="2 3">
    <name type="scientific">Monoglobus pectinilyticus</name>
    <dbReference type="NCBI Taxonomy" id="1981510"/>
    <lineage>
        <taxon>Bacteria</taxon>
        <taxon>Bacillati</taxon>
        <taxon>Bacillota</taxon>
        <taxon>Clostridia</taxon>
        <taxon>Monoglobales</taxon>
        <taxon>Monoglobaceae</taxon>
        <taxon>Monoglobus</taxon>
    </lineage>
</organism>
<evidence type="ECO:0000313" key="2">
    <source>
        <dbReference type="EMBL" id="AUO18728.1"/>
    </source>
</evidence>
<keyword evidence="3" id="KW-1185">Reference proteome</keyword>
<dbReference type="Pfam" id="PF00239">
    <property type="entry name" value="Resolvase"/>
    <property type="match status" value="1"/>
</dbReference>
<proteinExistence type="predicted"/>
<dbReference type="SMART" id="SM00857">
    <property type="entry name" value="Resolvase"/>
    <property type="match status" value="1"/>
</dbReference>
<name>A0A2K9P2B0_9FIRM</name>
<dbReference type="InterPro" id="IPR050639">
    <property type="entry name" value="SSR_resolvase"/>
</dbReference>
<dbReference type="KEGG" id="mpec:B9O19_00545"/>
<gene>
    <name evidence="2" type="ORF">B9O19_00545</name>
</gene>
<dbReference type="InterPro" id="IPR006119">
    <property type="entry name" value="Resolv_N"/>
</dbReference>
<dbReference type="InterPro" id="IPR036162">
    <property type="entry name" value="Resolvase-like_N_sf"/>
</dbReference>
<dbReference type="OrthoDB" id="9781670at2"/>
<accession>A0A2K9P2B0</accession>
<sequence>MKQSDKLTAYYFRAAQQIDTLYLDNQMQKLLYHASQNGIAAFALYVDNGYNGLNFNRPAFSLMQQDMSDGRISKIVATSLDRISRNSLDVLAFADYAVSTGISLETINGDHATLDWNRQLYAALAAKGGECK</sequence>
<dbReference type="AlphaFoldDB" id="A0A2K9P2B0"/>
<dbReference type="EMBL" id="CP020991">
    <property type="protein sequence ID" value="AUO18728.1"/>
    <property type="molecule type" value="Genomic_DNA"/>
</dbReference>
<evidence type="ECO:0000259" key="1">
    <source>
        <dbReference type="SMART" id="SM00857"/>
    </source>
</evidence>
<dbReference type="Gene3D" id="3.40.50.1390">
    <property type="entry name" value="Resolvase, N-terminal catalytic domain"/>
    <property type="match status" value="1"/>
</dbReference>
<dbReference type="GO" id="GO:0003677">
    <property type="term" value="F:DNA binding"/>
    <property type="evidence" value="ECO:0007669"/>
    <property type="project" value="InterPro"/>
</dbReference>
<dbReference type="SUPFAM" id="SSF53041">
    <property type="entry name" value="Resolvase-like"/>
    <property type="match status" value="1"/>
</dbReference>
<reference evidence="2 3" key="1">
    <citation type="submission" date="2017-04" db="EMBL/GenBank/DDBJ databases">
        <title>Monoglobus pectinilyticus 14 draft genome.</title>
        <authorList>
            <person name="Kim C."/>
            <person name="Rosendale D.I."/>
            <person name="Kelly W.J."/>
            <person name="Tannock G.W."/>
            <person name="Patchett M.L."/>
            <person name="Jordens J.Z."/>
        </authorList>
    </citation>
    <scope>NUCLEOTIDE SEQUENCE [LARGE SCALE GENOMIC DNA]</scope>
    <source>
        <strain evidence="2 3">14</strain>
    </source>
</reference>
<dbReference type="PANTHER" id="PTHR30461:SF23">
    <property type="entry name" value="DNA RECOMBINASE-RELATED"/>
    <property type="match status" value="1"/>
</dbReference>